<sequence length="116" mass="13105">MGLSMGFLTQGRLITSPPRLTAAAKTSFSDRIRDRAQTSDRLLSPPNLQRSFPFRLITFVRDFDDSIYLIFDSSLRFAEVYEVEAFIGVVVVEGCDEDDADRGRSYMRIVAGLEDD</sequence>
<name>A0AAV0ZEU5_VICFA</name>
<dbReference type="EMBL" id="OX451737">
    <property type="protein sequence ID" value="CAI8596209.1"/>
    <property type="molecule type" value="Genomic_DNA"/>
</dbReference>
<accession>A0AAV0ZEU5</accession>
<reference evidence="1 2" key="1">
    <citation type="submission" date="2023-01" db="EMBL/GenBank/DDBJ databases">
        <authorList>
            <person name="Kreplak J."/>
        </authorList>
    </citation>
    <scope>NUCLEOTIDE SEQUENCE [LARGE SCALE GENOMIC DNA]</scope>
</reference>
<protein>
    <submittedName>
        <fullName evidence="1">Uncharacterized protein</fullName>
    </submittedName>
</protein>
<dbReference type="AlphaFoldDB" id="A0AAV0ZEU5"/>
<dbReference type="Proteomes" id="UP001157006">
    <property type="component" value="Chromosome 2"/>
</dbReference>
<evidence type="ECO:0000313" key="1">
    <source>
        <dbReference type="EMBL" id="CAI8596209.1"/>
    </source>
</evidence>
<evidence type="ECO:0000313" key="2">
    <source>
        <dbReference type="Proteomes" id="UP001157006"/>
    </source>
</evidence>
<proteinExistence type="predicted"/>
<gene>
    <name evidence="1" type="ORF">VFH_II024000</name>
</gene>
<organism evidence="1 2">
    <name type="scientific">Vicia faba</name>
    <name type="common">Broad bean</name>
    <name type="synonym">Faba vulgaris</name>
    <dbReference type="NCBI Taxonomy" id="3906"/>
    <lineage>
        <taxon>Eukaryota</taxon>
        <taxon>Viridiplantae</taxon>
        <taxon>Streptophyta</taxon>
        <taxon>Embryophyta</taxon>
        <taxon>Tracheophyta</taxon>
        <taxon>Spermatophyta</taxon>
        <taxon>Magnoliopsida</taxon>
        <taxon>eudicotyledons</taxon>
        <taxon>Gunneridae</taxon>
        <taxon>Pentapetalae</taxon>
        <taxon>rosids</taxon>
        <taxon>fabids</taxon>
        <taxon>Fabales</taxon>
        <taxon>Fabaceae</taxon>
        <taxon>Papilionoideae</taxon>
        <taxon>50 kb inversion clade</taxon>
        <taxon>NPAAA clade</taxon>
        <taxon>Hologalegina</taxon>
        <taxon>IRL clade</taxon>
        <taxon>Fabeae</taxon>
        <taxon>Vicia</taxon>
    </lineage>
</organism>
<keyword evidence="2" id="KW-1185">Reference proteome</keyword>